<dbReference type="EMBL" id="AP022578">
    <property type="protein sequence ID" value="BBX88196.1"/>
    <property type="molecule type" value="Genomic_DNA"/>
</dbReference>
<protein>
    <submittedName>
        <fullName evidence="2">Uncharacterized protein</fullName>
    </submittedName>
</protein>
<geneLocation type="plasmid" evidence="2 3">
    <name>pJCM15296</name>
</geneLocation>
<gene>
    <name evidence="2" type="ORF">MAUB_63970</name>
</gene>
<feature type="region of interest" description="Disordered" evidence="1">
    <location>
        <begin position="28"/>
        <end position="50"/>
    </location>
</feature>
<evidence type="ECO:0000256" key="1">
    <source>
        <dbReference type="SAM" id="MobiDB-lite"/>
    </source>
</evidence>
<sequence>MPEHAESTPVWAQPLPMAISTACTDSPLIATGEQGRGRAHSRKSAAAAAELRRQGAGSAANALVGTVSVQRQYPRGHQAVCTNRIATRRRLLRGFAVADAYHHASQTGCVPATPLFPPRITTA</sequence>
<organism evidence="2 3">
    <name type="scientific">Mycolicibacterium aubagnense</name>
    <dbReference type="NCBI Taxonomy" id="319707"/>
    <lineage>
        <taxon>Bacteria</taxon>
        <taxon>Bacillati</taxon>
        <taxon>Actinomycetota</taxon>
        <taxon>Actinomycetes</taxon>
        <taxon>Mycobacteriales</taxon>
        <taxon>Mycobacteriaceae</taxon>
        <taxon>Mycolicibacterium</taxon>
    </lineage>
</organism>
<keyword evidence="2" id="KW-0614">Plasmid</keyword>
<reference evidence="2 3" key="1">
    <citation type="journal article" date="2019" name="Emerg. Microbes Infect.">
        <title>Comprehensive subspecies identification of 175 nontuberculous mycobacteria species based on 7547 genomic profiles.</title>
        <authorList>
            <person name="Matsumoto Y."/>
            <person name="Kinjo T."/>
            <person name="Motooka D."/>
            <person name="Nabeya D."/>
            <person name="Jung N."/>
            <person name="Uechi K."/>
            <person name="Horii T."/>
            <person name="Iida T."/>
            <person name="Fujita J."/>
            <person name="Nakamura S."/>
        </authorList>
    </citation>
    <scope>NUCLEOTIDE SEQUENCE [LARGE SCALE GENOMIC DNA]</scope>
    <source>
        <strain evidence="2 3">JCM 15296</strain>
        <plasmid evidence="2">pJCM15296</plasmid>
    </source>
</reference>
<proteinExistence type="predicted"/>
<accession>A0ABN5Z596</accession>
<evidence type="ECO:0000313" key="3">
    <source>
        <dbReference type="Proteomes" id="UP000465609"/>
    </source>
</evidence>
<evidence type="ECO:0000313" key="2">
    <source>
        <dbReference type="EMBL" id="BBX88196.1"/>
    </source>
</evidence>
<name>A0ABN5Z596_9MYCO</name>
<keyword evidence="3" id="KW-1185">Reference proteome</keyword>
<dbReference type="Proteomes" id="UP000465609">
    <property type="component" value="Plasmid pJCM15296"/>
</dbReference>